<dbReference type="Proteomes" id="UP000076476">
    <property type="component" value="Unassembled WGS sequence"/>
</dbReference>
<accession>A0A165WBJ2</accession>
<evidence type="ECO:0000313" key="2">
    <source>
        <dbReference type="Proteomes" id="UP000076476"/>
    </source>
</evidence>
<evidence type="ECO:0000313" key="1">
    <source>
        <dbReference type="EMBL" id="KZN94845.1"/>
    </source>
</evidence>
<keyword evidence="2" id="KW-1185">Reference proteome</keyword>
<sequence length="95" mass="11526">MSLTPLFQKIKNRTDFPILFIAAHISRKTRQSRLSSIFQMIHLIWRIFLIQYCWKDEEKQHTESVKQRSAHLVLTHIKQRKDSEEARERIVFFSL</sequence>
<reference evidence="1 2" key="1">
    <citation type="submission" date="2016-04" db="EMBL/GenBank/DDBJ databases">
        <title>Draft genome sequence of Aeribacillus pallidus 8m3 from petroleum reservoir.</title>
        <authorList>
            <person name="Poltaraus A.B."/>
            <person name="Nazina T.N."/>
            <person name="Tourova T.P."/>
            <person name="Malakho S.M."/>
            <person name="Korshunova A.V."/>
            <person name="Sokolova D.S."/>
        </authorList>
    </citation>
    <scope>NUCLEOTIDE SEQUENCE [LARGE SCALE GENOMIC DNA]</scope>
    <source>
        <strain evidence="1 2">8m3</strain>
    </source>
</reference>
<protein>
    <submittedName>
        <fullName evidence="1">Uncharacterized protein</fullName>
    </submittedName>
</protein>
<gene>
    <name evidence="1" type="ORF">AZI98_17815</name>
</gene>
<comment type="caution">
    <text evidence="1">The sequence shown here is derived from an EMBL/GenBank/DDBJ whole genome shotgun (WGS) entry which is preliminary data.</text>
</comment>
<dbReference type="AlphaFoldDB" id="A0A165WBJ2"/>
<dbReference type="EMBL" id="LWBR01000075">
    <property type="protein sequence ID" value="KZN94845.1"/>
    <property type="molecule type" value="Genomic_DNA"/>
</dbReference>
<organism evidence="1 2">
    <name type="scientific">Aeribacillus pallidus</name>
    <dbReference type="NCBI Taxonomy" id="33936"/>
    <lineage>
        <taxon>Bacteria</taxon>
        <taxon>Bacillati</taxon>
        <taxon>Bacillota</taxon>
        <taxon>Bacilli</taxon>
        <taxon>Bacillales</taxon>
        <taxon>Bacillaceae</taxon>
        <taxon>Aeribacillus</taxon>
    </lineage>
</organism>
<name>A0A165WBJ2_9BACI</name>
<proteinExistence type="predicted"/>